<dbReference type="STRING" id="1123272.SAMN02745824_3102"/>
<evidence type="ECO:0000313" key="3">
    <source>
        <dbReference type="Proteomes" id="UP000185192"/>
    </source>
</evidence>
<sequence>MAQLLPRTFAGVAGGLLMVIGAGLLFQPHNFSAANGIILGDNPSLISEIRAPGAVLMVSAIFMILGVGRERFLRPALALIMAIYGSYGLARLLSIMLDGPPSPSLVQAMILELIIASFALIFWLRSGPISLR</sequence>
<evidence type="ECO:0000256" key="1">
    <source>
        <dbReference type="SAM" id="Phobius"/>
    </source>
</evidence>
<dbReference type="EMBL" id="FSQW01000002">
    <property type="protein sequence ID" value="SIO13945.1"/>
    <property type="molecule type" value="Genomic_DNA"/>
</dbReference>
<feature type="transmembrane region" description="Helical" evidence="1">
    <location>
        <begin position="105"/>
        <end position="124"/>
    </location>
</feature>
<organism evidence="2 3">
    <name type="scientific">Parasphingorhabdus marina DSM 22363</name>
    <dbReference type="NCBI Taxonomy" id="1123272"/>
    <lineage>
        <taxon>Bacteria</taxon>
        <taxon>Pseudomonadati</taxon>
        <taxon>Pseudomonadota</taxon>
        <taxon>Alphaproteobacteria</taxon>
        <taxon>Sphingomonadales</taxon>
        <taxon>Sphingomonadaceae</taxon>
        <taxon>Parasphingorhabdus</taxon>
    </lineage>
</organism>
<feature type="transmembrane region" description="Helical" evidence="1">
    <location>
        <begin position="49"/>
        <end position="68"/>
    </location>
</feature>
<evidence type="ECO:0008006" key="4">
    <source>
        <dbReference type="Google" id="ProtNLM"/>
    </source>
</evidence>
<reference evidence="3" key="1">
    <citation type="submission" date="2016-11" db="EMBL/GenBank/DDBJ databases">
        <authorList>
            <person name="Varghese N."/>
            <person name="Submissions S."/>
        </authorList>
    </citation>
    <scope>NUCLEOTIDE SEQUENCE [LARGE SCALE GENOMIC DNA]</scope>
    <source>
        <strain evidence="3">DSM 22363</strain>
    </source>
</reference>
<name>A0A1N6H2P5_9SPHN</name>
<proteinExistence type="predicted"/>
<dbReference type="InterPro" id="IPR025597">
    <property type="entry name" value="DUF4345"/>
</dbReference>
<keyword evidence="3" id="KW-1185">Reference proteome</keyword>
<keyword evidence="1" id="KW-0812">Transmembrane</keyword>
<dbReference type="AlphaFoldDB" id="A0A1N6H2P5"/>
<accession>A0A1N6H2P5</accession>
<dbReference type="Pfam" id="PF14248">
    <property type="entry name" value="DUF4345"/>
    <property type="match status" value="1"/>
</dbReference>
<feature type="transmembrane region" description="Helical" evidence="1">
    <location>
        <begin position="75"/>
        <end position="93"/>
    </location>
</feature>
<protein>
    <recommendedName>
        <fullName evidence="4">DUF4345 domain-containing protein</fullName>
    </recommendedName>
</protein>
<gene>
    <name evidence="2" type="ORF">SAMN02745824_3102</name>
</gene>
<evidence type="ECO:0000313" key="2">
    <source>
        <dbReference type="EMBL" id="SIO13945.1"/>
    </source>
</evidence>
<keyword evidence="1" id="KW-0472">Membrane</keyword>
<keyword evidence="1" id="KW-1133">Transmembrane helix</keyword>
<dbReference type="Proteomes" id="UP000185192">
    <property type="component" value="Unassembled WGS sequence"/>
</dbReference>